<dbReference type="PROSITE" id="PS50893">
    <property type="entry name" value="ABC_TRANSPORTER_2"/>
    <property type="match status" value="1"/>
</dbReference>
<evidence type="ECO:0000259" key="10">
    <source>
        <dbReference type="PROSITE" id="PS50893"/>
    </source>
</evidence>
<keyword evidence="5" id="KW-0547">Nucleotide-binding</keyword>
<evidence type="ECO:0000256" key="8">
    <source>
        <dbReference type="ARBA" id="ARBA00023065"/>
    </source>
</evidence>
<evidence type="ECO:0000313" key="11">
    <source>
        <dbReference type="EMBL" id="MBB5850512.1"/>
    </source>
</evidence>
<dbReference type="InterPro" id="IPR051535">
    <property type="entry name" value="Siderophore_ABC-ATPase"/>
</dbReference>
<evidence type="ECO:0000256" key="1">
    <source>
        <dbReference type="ARBA" id="ARBA00004202"/>
    </source>
</evidence>
<protein>
    <submittedName>
        <fullName evidence="11">Iron complex transport system ATP-binding protein</fullName>
    </submittedName>
</protein>
<dbReference type="Proteomes" id="UP000580861">
    <property type="component" value="Unassembled WGS sequence"/>
</dbReference>
<dbReference type="Pfam" id="PF00005">
    <property type="entry name" value="ABC_tran"/>
    <property type="match status" value="1"/>
</dbReference>
<evidence type="ECO:0000256" key="7">
    <source>
        <dbReference type="ARBA" id="ARBA00023004"/>
    </source>
</evidence>
<accession>A0A841AVX5</accession>
<keyword evidence="7" id="KW-0408">Iron</keyword>
<dbReference type="GO" id="GO:0016887">
    <property type="term" value="F:ATP hydrolysis activity"/>
    <property type="evidence" value="ECO:0007669"/>
    <property type="project" value="InterPro"/>
</dbReference>
<dbReference type="InterPro" id="IPR017871">
    <property type="entry name" value="ABC_transporter-like_CS"/>
</dbReference>
<keyword evidence="12" id="KW-1185">Reference proteome</keyword>
<evidence type="ECO:0000256" key="5">
    <source>
        <dbReference type="ARBA" id="ARBA00022741"/>
    </source>
</evidence>
<dbReference type="Gene3D" id="3.40.50.300">
    <property type="entry name" value="P-loop containing nucleotide triphosphate hydrolases"/>
    <property type="match status" value="1"/>
</dbReference>
<evidence type="ECO:0000256" key="4">
    <source>
        <dbReference type="ARBA" id="ARBA00022496"/>
    </source>
</evidence>
<dbReference type="InterPro" id="IPR003593">
    <property type="entry name" value="AAA+_ATPase"/>
</dbReference>
<dbReference type="PROSITE" id="PS00211">
    <property type="entry name" value="ABC_TRANSPORTER_1"/>
    <property type="match status" value="1"/>
</dbReference>
<keyword evidence="9" id="KW-0472">Membrane</keyword>
<organism evidence="11 12">
    <name type="scientific">Amycolatopsis umgeniensis</name>
    <dbReference type="NCBI Taxonomy" id="336628"/>
    <lineage>
        <taxon>Bacteria</taxon>
        <taxon>Bacillati</taxon>
        <taxon>Actinomycetota</taxon>
        <taxon>Actinomycetes</taxon>
        <taxon>Pseudonocardiales</taxon>
        <taxon>Pseudonocardiaceae</taxon>
        <taxon>Amycolatopsis</taxon>
    </lineage>
</organism>
<dbReference type="SMART" id="SM00382">
    <property type="entry name" value="AAA"/>
    <property type="match status" value="1"/>
</dbReference>
<keyword evidence="2" id="KW-0813">Transport</keyword>
<reference evidence="11 12" key="1">
    <citation type="submission" date="2020-08" db="EMBL/GenBank/DDBJ databases">
        <title>Sequencing the genomes of 1000 actinobacteria strains.</title>
        <authorList>
            <person name="Klenk H.-P."/>
        </authorList>
    </citation>
    <scope>NUCLEOTIDE SEQUENCE [LARGE SCALE GENOMIC DNA]</scope>
    <source>
        <strain evidence="11 12">DSM 45272</strain>
    </source>
</reference>
<keyword evidence="6 11" id="KW-0067">ATP-binding</keyword>
<evidence type="ECO:0000256" key="9">
    <source>
        <dbReference type="ARBA" id="ARBA00023136"/>
    </source>
</evidence>
<dbReference type="SUPFAM" id="SSF52540">
    <property type="entry name" value="P-loop containing nucleoside triphosphate hydrolases"/>
    <property type="match status" value="1"/>
</dbReference>
<dbReference type="GO" id="GO:0006826">
    <property type="term" value="P:iron ion transport"/>
    <property type="evidence" value="ECO:0007669"/>
    <property type="project" value="UniProtKB-KW"/>
</dbReference>
<keyword evidence="3" id="KW-1003">Cell membrane</keyword>
<keyword evidence="4" id="KW-0410">Iron transport</keyword>
<proteinExistence type="predicted"/>
<sequence length="280" mass="30239">MTETDEVVLAAHGIAAGYEGRRVLDGLTAGIDKGSITALVGPNASGKSTLLRALARVLPVSGGTVLLNGADIHRLPTRQVAREMGLLPQSPIAPEGVVVADLVWRGRHPHQRLGRRRSEEDDLAIAEALLATGTDDLAERPVDELSGGQRQRVWIAMALAQRTPVLLLDEPTTYLDIAHQIDVLDLLLDLNRTAGKTIVLVSHDLNHAARYADRLIALRDGRIVANGPPAEVLDESLVERVFGLRCRVLPDPVHGAPHVFPVGRHDDALSSPLTKQKENR</sequence>
<dbReference type="CDD" id="cd03214">
    <property type="entry name" value="ABC_Iron-Siderophores_B12_Hemin"/>
    <property type="match status" value="1"/>
</dbReference>
<dbReference type="PANTHER" id="PTHR42771">
    <property type="entry name" value="IRON(3+)-HYDROXAMATE IMPORT ATP-BINDING PROTEIN FHUC"/>
    <property type="match status" value="1"/>
</dbReference>
<dbReference type="GO" id="GO:0005886">
    <property type="term" value="C:plasma membrane"/>
    <property type="evidence" value="ECO:0007669"/>
    <property type="project" value="UniProtKB-SubCell"/>
</dbReference>
<comment type="subcellular location">
    <subcellularLocation>
        <location evidence="1">Cell membrane</location>
        <topology evidence="1">Peripheral membrane protein</topology>
    </subcellularLocation>
</comment>
<comment type="caution">
    <text evidence="11">The sequence shown here is derived from an EMBL/GenBank/DDBJ whole genome shotgun (WGS) entry which is preliminary data.</text>
</comment>
<evidence type="ECO:0000256" key="6">
    <source>
        <dbReference type="ARBA" id="ARBA00022840"/>
    </source>
</evidence>
<dbReference type="GO" id="GO:0005524">
    <property type="term" value="F:ATP binding"/>
    <property type="evidence" value="ECO:0007669"/>
    <property type="project" value="UniProtKB-KW"/>
</dbReference>
<dbReference type="RefSeq" id="WP_184891763.1">
    <property type="nucleotide sequence ID" value="NZ_JACHMX010000001.1"/>
</dbReference>
<dbReference type="FunFam" id="3.40.50.300:FF:000134">
    <property type="entry name" value="Iron-enterobactin ABC transporter ATP-binding protein"/>
    <property type="match status" value="1"/>
</dbReference>
<keyword evidence="8" id="KW-0406">Ion transport</keyword>
<evidence type="ECO:0000256" key="2">
    <source>
        <dbReference type="ARBA" id="ARBA00022448"/>
    </source>
</evidence>
<dbReference type="EMBL" id="JACHMX010000001">
    <property type="protein sequence ID" value="MBB5850512.1"/>
    <property type="molecule type" value="Genomic_DNA"/>
</dbReference>
<evidence type="ECO:0000256" key="3">
    <source>
        <dbReference type="ARBA" id="ARBA00022475"/>
    </source>
</evidence>
<name>A0A841AVX5_9PSEU</name>
<dbReference type="InterPro" id="IPR027417">
    <property type="entry name" value="P-loop_NTPase"/>
</dbReference>
<dbReference type="InterPro" id="IPR003439">
    <property type="entry name" value="ABC_transporter-like_ATP-bd"/>
</dbReference>
<gene>
    <name evidence="11" type="ORF">HDA45_000599</name>
</gene>
<evidence type="ECO:0000313" key="12">
    <source>
        <dbReference type="Proteomes" id="UP000580861"/>
    </source>
</evidence>
<feature type="domain" description="ABC transporter" evidence="10">
    <location>
        <begin position="2"/>
        <end position="245"/>
    </location>
</feature>
<dbReference type="AlphaFoldDB" id="A0A841AVX5"/>
<dbReference type="PANTHER" id="PTHR42771:SF2">
    <property type="entry name" value="IRON(3+)-HYDROXAMATE IMPORT ATP-BINDING PROTEIN FHUC"/>
    <property type="match status" value="1"/>
</dbReference>